<dbReference type="AlphaFoldDB" id="A0A6A3N0E5"/>
<reference evidence="2 4" key="1">
    <citation type="submission" date="2018-09" db="EMBL/GenBank/DDBJ databases">
        <title>Genomic investigation of the strawberry pathogen Phytophthora fragariae indicates pathogenicity is determined by transcriptional variation in three key races.</title>
        <authorList>
            <person name="Adams T.M."/>
            <person name="Armitage A.D."/>
            <person name="Sobczyk M.K."/>
            <person name="Bates H.J."/>
            <person name="Dunwell J.M."/>
            <person name="Nellist C.F."/>
            <person name="Harrison R.J."/>
        </authorList>
    </citation>
    <scope>NUCLEOTIDE SEQUENCE [LARGE SCALE GENOMIC DNA]</scope>
    <source>
        <strain evidence="2 4">SCRP249</strain>
        <strain evidence="3 5">SCRP333</strain>
    </source>
</reference>
<dbReference type="Proteomes" id="UP000434957">
    <property type="component" value="Unassembled WGS sequence"/>
</dbReference>
<feature type="chain" id="PRO_5036380198" evidence="1">
    <location>
        <begin position="30"/>
        <end position="62"/>
    </location>
</feature>
<evidence type="ECO:0000313" key="4">
    <source>
        <dbReference type="Proteomes" id="UP000429607"/>
    </source>
</evidence>
<dbReference type="EMBL" id="QXFT01000425">
    <property type="protein sequence ID" value="KAE9344327.1"/>
    <property type="molecule type" value="Genomic_DNA"/>
</dbReference>
<evidence type="ECO:0000313" key="5">
    <source>
        <dbReference type="Proteomes" id="UP000434957"/>
    </source>
</evidence>
<evidence type="ECO:0000256" key="1">
    <source>
        <dbReference type="SAM" id="SignalP"/>
    </source>
</evidence>
<feature type="signal peptide" evidence="1">
    <location>
        <begin position="1"/>
        <end position="29"/>
    </location>
</feature>
<evidence type="ECO:0000313" key="2">
    <source>
        <dbReference type="EMBL" id="KAE9037148.1"/>
    </source>
</evidence>
<name>A0A6A3N0E5_9STRA</name>
<evidence type="ECO:0000313" key="3">
    <source>
        <dbReference type="EMBL" id="KAE9344327.1"/>
    </source>
</evidence>
<accession>A0A6A3N0E5</accession>
<keyword evidence="1" id="KW-0732">Signal</keyword>
<protein>
    <submittedName>
        <fullName evidence="2">Uncharacterized protein</fullName>
    </submittedName>
</protein>
<dbReference type="EMBL" id="QXFV01000451">
    <property type="protein sequence ID" value="KAE9037148.1"/>
    <property type="molecule type" value="Genomic_DNA"/>
</dbReference>
<dbReference type="Proteomes" id="UP000429607">
    <property type="component" value="Unassembled WGS sequence"/>
</dbReference>
<keyword evidence="5" id="KW-1185">Reference proteome</keyword>
<gene>
    <name evidence="2" type="ORF">PR001_g8499</name>
    <name evidence="3" type="ORF">PR003_g8524</name>
</gene>
<organism evidence="2 4">
    <name type="scientific">Phytophthora rubi</name>
    <dbReference type="NCBI Taxonomy" id="129364"/>
    <lineage>
        <taxon>Eukaryota</taxon>
        <taxon>Sar</taxon>
        <taxon>Stramenopiles</taxon>
        <taxon>Oomycota</taxon>
        <taxon>Peronosporomycetes</taxon>
        <taxon>Peronosporales</taxon>
        <taxon>Peronosporaceae</taxon>
        <taxon>Phytophthora</taxon>
    </lineage>
</organism>
<comment type="caution">
    <text evidence="2">The sequence shown here is derived from an EMBL/GenBank/DDBJ whole genome shotgun (WGS) entry which is preliminary data.</text>
</comment>
<sequence length="62" mass="6827">MLNDDIARNALHCSRLGTVLLLEYLISLACPCVSLPDSAVDCRLLHPCPLLPSLMRSLLRLP</sequence>
<proteinExistence type="predicted"/>